<dbReference type="EMBL" id="QJUP01000031">
    <property type="protein sequence ID" value="TBU90062.1"/>
    <property type="molecule type" value="Genomic_DNA"/>
</dbReference>
<evidence type="ECO:0000313" key="3">
    <source>
        <dbReference type="Proteomes" id="UP000292639"/>
    </source>
</evidence>
<dbReference type="RefSeq" id="WP_131186189.1">
    <property type="nucleotide sequence ID" value="NZ_QJUO01000051.1"/>
</dbReference>
<comment type="caution">
    <text evidence="2">The sequence shown here is derived from an EMBL/GenBank/DDBJ whole genome shotgun (WGS) entry which is preliminary data.</text>
</comment>
<organism evidence="2 3">
    <name type="scientific">Stutzerimonas kirkiae</name>
    <dbReference type="NCBI Taxonomy" id="2211392"/>
    <lineage>
        <taxon>Bacteria</taxon>
        <taxon>Pseudomonadati</taxon>
        <taxon>Pseudomonadota</taxon>
        <taxon>Gammaproteobacteria</taxon>
        <taxon>Pseudomonadales</taxon>
        <taxon>Pseudomonadaceae</taxon>
        <taxon>Stutzerimonas</taxon>
    </lineage>
</organism>
<gene>
    <name evidence="2" type="ORF">DNJ96_17035</name>
</gene>
<dbReference type="OrthoDB" id="9771844at2"/>
<reference evidence="2 3" key="1">
    <citation type="submission" date="2018-06" db="EMBL/GenBank/DDBJ databases">
        <title>Three novel Pseudomonas species isolated from symptomatic oak.</title>
        <authorList>
            <person name="Bueno-Gonzalez V."/>
            <person name="Brady C."/>
        </authorList>
    </citation>
    <scope>NUCLEOTIDE SEQUENCE [LARGE SCALE GENOMIC DNA]</scope>
    <source>
        <strain evidence="2 3">P17C</strain>
    </source>
</reference>
<accession>A0A4Q9QYF3</accession>
<dbReference type="Proteomes" id="UP000292639">
    <property type="component" value="Unassembled WGS sequence"/>
</dbReference>
<name>A0A4Q9QYF3_9GAMM</name>
<keyword evidence="3" id="KW-1185">Reference proteome</keyword>
<protein>
    <recommendedName>
        <fullName evidence="1">DUF4143 domain-containing protein</fullName>
    </recommendedName>
</protein>
<dbReference type="PANTHER" id="PTHR43566">
    <property type="entry name" value="CONSERVED PROTEIN"/>
    <property type="match status" value="1"/>
</dbReference>
<evidence type="ECO:0000313" key="2">
    <source>
        <dbReference type="EMBL" id="TBU90062.1"/>
    </source>
</evidence>
<feature type="domain" description="DUF4143" evidence="1">
    <location>
        <begin position="34"/>
        <end position="105"/>
    </location>
</feature>
<proteinExistence type="predicted"/>
<sequence length="159" mass="17357">MRTFTLTGSTVRSRLEGLLYRDAGAGYPCEFHMAHLQGLDEAGLKAGLGLPGDLLEAFVHAALAKHQGWAGMRMRLMHYRTSTGVEVDFVLENRAGELVGIKVKAATTIGTRDFNGLRHLRETAPAQPAWPRRSDLERLGQARAVTRLHRPAGDRGGDG</sequence>
<evidence type="ECO:0000259" key="1">
    <source>
        <dbReference type="Pfam" id="PF13635"/>
    </source>
</evidence>
<dbReference type="Pfam" id="PF13635">
    <property type="entry name" value="DUF4143"/>
    <property type="match status" value="1"/>
</dbReference>
<dbReference type="AlphaFoldDB" id="A0A4Q9QYF3"/>
<dbReference type="PANTHER" id="PTHR43566:SF2">
    <property type="entry name" value="DUF4143 DOMAIN-CONTAINING PROTEIN"/>
    <property type="match status" value="1"/>
</dbReference>
<dbReference type="InterPro" id="IPR025420">
    <property type="entry name" value="DUF4143"/>
</dbReference>